<organism evidence="1 2">
    <name type="scientific">Nosema granulosis</name>
    <dbReference type="NCBI Taxonomy" id="83296"/>
    <lineage>
        <taxon>Eukaryota</taxon>
        <taxon>Fungi</taxon>
        <taxon>Fungi incertae sedis</taxon>
        <taxon>Microsporidia</taxon>
        <taxon>Nosematidae</taxon>
        <taxon>Nosema</taxon>
    </lineage>
</organism>
<evidence type="ECO:0000313" key="2">
    <source>
        <dbReference type="Proteomes" id="UP000740883"/>
    </source>
</evidence>
<evidence type="ECO:0000313" key="1">
    <source>
        <dbReference type="EMBL" id="KAF9762360.1"/>
    </source>
</evidence>
<dbReference type="AlphaFoldDB" id="A0A9P6GXD1"/>
<reference evidence="1 2" key="1">
    <citation type="journal article" date="2020" name="Genome Biol. Evol.">
        <title>Comparative genomics of strictly vertically transmitted, feminizing microsporidia endosymbionts of amphipod crustaceans.</title>
        <authorList>
            <person name="Cormier A."/>
            <person name="Chebbi M.A."/>
            <person name="Giraud I."/>
            <person name="Wattier R."/>
            <person name="Teixeira M."/>
            <person name="Gilbert C."/>
            <person name="Rigaud T."/>
            <person name="Cordaux R."/>
        </authorList>
    </citation>
    <scope>NUCLEOTIDE SEQUENCE [LARGE SCALE GENOMIC DNA]</scope>
    <source>
        <strain evidence="1 2">Ou3-Ou53</strain>
    </source>
</reference>
<accession>A0A9P6GXD1</accession>
<name>A0A9P6GXD1_9MICR</name>
<sequence>MKRDNQTIKCMIGSMLMTLNAPSKWKFAREDATCTYNTMRHSPTSTTPFILMFALPINDIIQPDVVASVNEQDNEDVEDEALIDIREEAPVDSLNFNNLPTLLPEDFEADDDIVDIDLSIVKNITPLETKQESQPKKLLIAWWLEVCGGIDI</sequence>
<dbReference type="EMBL" id="SBJO01000182">
    <property type="protein sequence ID" value="KAF9762360.1"/>
    <property type="molecule type" value="Genomic_DNA"/>
</dbReference>
<protein>
    <submittedName>
        <fullName evidence="1">Uncharacterized protein</fullName>
    </submittedName>
</protein>
<comment type="caution">
    <text evidence="1">The sequence shown here is derived from an EMBL/GenBank/DDBJ whole genome shotgun (WGS) entry which is preliminary data.</text>
</comment>
<keyword evidence="2" id="KW-1185">Reference proteome</keyword>
<gene>
    <name evidence="1" type="ORF">NGRA_2078</name>
</gene>
<dbReference type="Proteomes" id="UP000740883">
    <property type="component" value="Unassembled WGS sequence"/>
</dbReference>
<proteinExistence type="predicted"/>